<proteinExistence type="predicted"/>
<keyword evidence="2" id="KW-1185">Reference proteome</keyword>
<evidence type="ECO:0000313" key="1">
    <source>
        <dbReference type="EMBL" id="SMP22577.1"/>
    </source>
</evidence>
<comment type="caution">
    <text evidence="1">The sequence shown here is derived from an EMBL/GenBank/DDBJ whole genome shotgun (WGS) entry which is preliminary data.</text>
</comment>
<name>A0ABY1NZN0_9FLAO</name>
<dbReference type="RefSeq" id="WP_283422269.1">
    <property type="nucleotide sequence ID" value="NZ_FXTZ01000006.1"/>
</dbReference>
<accession>A0ABY1NZN0</accession>
<organism evidence="1 2">
    <name type="scientific">Chryseobacterium profundimaris</name>
    <dbReference type="NCBI Taxonomy" id="1387275"/>
    <lineage>
        <taxon>Bacteria</taxon>
        <taxon>Pseudomonadati</taxon>
        <taxon>Bacteroidota</taxon>
        <taxon>Flavobacteriia</taxon>
        <taxon>Flavobacteriales</taxon>
        <taxon>Weeksellaceae</taxon>
        <taxon>Chryseobacterium group</taxon>
        <taxon>Chryseobacterium</taxon>
    </lineage>
</organism>
<evidence type="ECO:0000313" key="2">
    <source>
        <dbReference type="Proteomes" id="UP001157960"/>
    </source>
</evidence>
<protein>
    <submittedName>
        <fullName evidence="1">Uncharacterized protein</fullName>
    </submittedName>
</protein>
<gene>
    <name evidence="1" type="ORF">SAMN06264346_106215</name>
</gene>
<reference evidence="1 2" key="1">
    <citation type="submission" date="2017-05" db="EMBL/GenBank/DDBJ databases">
        <authorList>
            <person name="Varghese N."/>
            <person name="Submissions S."/>
        </authorList>
    </citation>
    <scope>NUCLEOTIDE SEQUENCE [LARGE SCALE GENOMIC DNA]</scope>
    <source>
        <strain evidence="1 2">DSM 28214</strain>
    </source>
</reference>
<dbReference type="EMBL" id="FXTZ01000006">
    <property type="protein sequence ID" value="SMP22577.1"/>
    <property type="molecule type" value="Genomic_DNA"/>
</dbReference>
<sequence>MIGPVANAFEGNINSMKELVSPLKSDKQNFKEMTPDMPGAADGPTGGFGRLGEFVVNEARGTQNQYSDAVTKSHRNNSLEYRDFNNNYNDYSNTMNALIKILNP</sequence>
<dbReference type="Proteomes" id="UP001157960">
    <property type="component" value="Unassembled WGS sequence"/>
</dbReference>